<evidence type="ECO:0000313" key="3">
    <source>
        <dbReference type="Proteomes" id="UP000789901"/>
    </source>
</evidence>
<protein>
    <submittedName>
        <fullName evidence="2">33038_t:CDS:1</fullName>
    </submittedName>
</protein>
<dbReference type="EMBL" id="CAJVQB010009212">
    <property type="protein sequence ID" value="CAG8727819.1"/>
    <property type="molecule type" value="Genomic_DNA"/>
</dbReference>
<feature type="transmembrane region" description="Helical" evidence="1">
    <location>
        <begin position="12"/>
        <end position="33"/>
    </location>
</feature>
<keyword evidence="1" id="KW-0472">Membrane</keyword>
<organism evidence="2 3">
    <name type="scientific">Gigaspora margarita</name>
    <dbReference type="NCBI Taxonomy" id="4874"/>
    <lineage>
        <taxon>Eukaryota</taxon>
        <taxon>Fungi</taxon>
        <taxon>Fungi incertae sedis</taxon>
        <taxon>Mucoromycota</taxon>
        <taxon>Glomeromycotina</taxon>
        <taxon>Glomeromycetes</taxon>
        <taxon>Diversisporales</taxon>
        <taxon>Gigasporaceae</taxon>
        <taxon>Gigaspora</taxon>
    </lineage>
</organism>
<comment type="caution">
    <text evidence="2">The sequence shown here is derived from an EMBL/GenBank/DDBJ whole genome shotgun (WGS) entry which is preliminary data.</text>
</comment>
<keyword evidence="1" id="KW-1133">Transmembrane helix</keyword>
<keyword evidence="3" id="KW-1185">Reference proteome</keyword>
<dbReference type="Proteomes" id="UP000789901">
    <property type="component" value="Unassembled WGS sequence"/>
</dbReference>
<evidence type="ECO:0000256" key="1">
    <source>
        <dbReference type="SAM" id="Phobius"/>
    </source>
</evidence>
<proteinExistence type="predicted"/>
<accession>A0ABN7V3Z3</accession>
<name>A0ABN7V3Z3_GIGMA</name>
<keyword evidence="1" id="KW-0812">Transmembrane</keyword>
<sequence>NSRRLVDLLKELRALELAFAVLLATLITLLARLNKASNTFLLKK</sequence>
<evidence type="ECO:0000313" key="2">
    <source>
        <dbReference type="EMBL" id="CAG8727819.1"/>
    </source>
</evidence>
<reference evidence="2 3" key="1">
    <citation type="submission" date="2021-06" db="EMBL/GenBank/DDBJ databases">
        <authorList>
            <person name="Kallberg Y."/>
            <person name="Tangrot J."/>
            <person name="Rosling A."/>
        </authorList>
    </citation>
    <scope>NUCLEOTIDE SEQUENCE [LARGE SCALE GENOMIC DNA]</scope>
    <source>
        <strain evidence="2 3">120-4 pot B 10/14</strain>
    </source>
</reference>
<feature type="non-terminal residue" evidence="2">
    <location>
        <position position="1"/>
    </location>
</feature>
<gene>
    <name evidence="2" type="ORF">GMARGA_LOCUS14100</name>
</gene>